<gene>
    <name evidence="1" type="ORF">BN970_04424</name>
</gene>
<dbReference type="AlphaFoldDB" id="A0A0U1DN36"/>
<accession>A0A0U1DN36</accession>
<reference evidence="1 2" key="1">
    <citation type="submission" date="2015-03" db="EMBL/GenBank/DDBJ databases">
        <authorList>
            <person name="Murphy D."/>
        </authorList>
    </citation>
    <scope>NUCLEOTIDE SEQUENCE [LARGE SCALE GENOMIC DNA]</scope>
    <source>
        <strain evidence="1 2">D16</strain>
    </source>
</reference>
<name>A0A0U1DN36_9MYCO</name>
<sequence length="65" mass="6953">MTDSATVRVRRVMPAAPDVVFDEWLDLSRCGSGCVRGRCTASMSSLNLGWAGECVSTSTILVRAC</sequence>
<organism evidence="1 2">
    <name type="scientific">Mycolicibacterium conceptionense</name>
    <dbReference type="NCBI Taxonomy" id="451644"/>
    <lineage>
        <taxon>Bacteria</taxon>
        <taxon>Bacillati</taxon>
        <taxon>Actinomycetota</taxon>
        <taxon>Actinomycetes</taxon>
        <taxon>Mycobacteriales</taxon>
        <taxon>Mycobacteriaceae</taxon>
        <taxon>Mycolicibacterium</taxon>
    </lineage>
</organism>
<evidence type="ECO:0000313" key="2">
    <source>
        <dbReference type="Proteomes" id="UP000182227"/>
    </source>
</evidence>
<evidence type="ECO:0000313" key="1">
    <source>
        <dbReference type="EMBL" id="CQD19506.1"/>
    </source>
</evidence>
<dbReference type="EMBL" id="CTEF01000003">
    <property type="protein sequence ID" value="CQD19506.1"/>
    <property type="molecule type" value="Genomic_DNA"/>
</dbReference>
<dbReference type="Proteomes" id="UP000182227">
    <property type="component" value="Unassembled WGS sequence"/>
</dbReference>
<protein>
    <submittedName>
        <fullName evidence="1">Activator of Hsp90 ATPase 1 family protein</fullName>
    </submittedName>
</protein>
<proteinExistence type="predicted"/>